<evidence type="ECO:0000313" key="5">
    <source>
        <dbReference type="EMBL" id="WOJ95117.1"/>
    </source>
</evidence>
<evidence type="ECO:0000256" key="1">
    <source>
        <dbReference type="ARBA" id="ARBA00023016"/>
    </source>
</evidence>
<dbReference type="Pfam" id="PF01965">
    <property type="entry name" value="DJ-1_PfpI"/>
    <property type="match status" value="1"/>
</dbReference>
<dbReference type="PANTHER" id="PTHR48094">
    <property type="entry name" value="PROTEIN/NUCLEIC ACID DEGLYCASE DJ-1-RELATED"/>
    <property type="match status" value="1"/>
</dbReference>
<dbReference type="InterPro" id="IPR002818">
    <property type="entry name" value="DJ-1/PfpI"/>
</dbReference>
<dbReference type="SUPFAM" id="SSF52317">
    <property type="entry name" value="Class I glutamine amidotransferase-like"/>
    <property type="match status" value="1"/>
</dbReference>
<dbReference type="Gene3D" id="3.40.50.880">
    <property type="match status" value="1"/>
</dbReference>
<proteinExistence type="inferred from homology"/>
<evidence type="ECO:0000256" key="3">
    <source>
        <dbReference type="ARBA" id="ARBA00038493"/>
    </source>
</evidence>
<protein>
    <submittedName>
        <fullName evidence="5">Type 1 glutamine amidotransferase domain-containing protein</fullName>
    </submittedName>
</protein>
<gene>
    <name evidence="5" type="ORF">R0135_08070</name>
</gene>
<keyword evidence="5" id="KW-0315">Glutamine amidotransferase</keyword>
<keyword evidence="6" id="KW-1185">Reference proteome</keyword>
<dbReference type="CDD" id="cd03141">
    <property type="entry name" value="GATase1_Hsp31_like"/>
    <property type="match status" value="1"/>
</dbReference>
<comment type="similarity">
    <text evidence="3">Belongs to the peptidase C56 family. HSP31-like subfamily.</text>
</comment>
<dbReference type="InterPro" id="IPR050325">
    <property type="entry name" value="Prot/Nucl_acid_deglycase"/>
</dbReference>
<organism evidence="5 6">
    <name type="scientific">Congregibacter variabilis</name>
    <dbReference type="NCBI Taxonomy" id="3081200"/>
    <lineage>
        <taxon>Bacteria</taxon>
        <taxon>Pseudomonadati</taxon>
        <taxon>Pseudomonadota</taxon>
        <taxon>Gammaproteobacteria</taxon>
        <taxon>Cellvibrionales</taxon>
        <taxon>Halieaceae</taxon>
        <taxon>Congregibacter</taxon>
    </lineage>
</organism>
<evidence type="ECO:0000259" key="4">
    <source>
        <dbReference type="Pfam" id="PF01965"/>
    </source>
</evidence>
<accession>A0ABZ0I7U2</accession>
<reference evidence="5 6" key="1">
    <citation type="submission" date="2023-10" db="EMBL/GenBank/DDBJ databases">
        <title>Two novel species belonging to the OM43/NOR5 clade.</title>
        <authorList>
            <person name="Park M."/>
        </authorList>
    </citation>
    <scope>NUCLEOTIDE SEQUENCE [LARGE SCALE GENOMIC DNA]</scope>
    <source>
        <strain evidence="5 6">IMCC43200</strain>
    </source>
</reference>
<evidence type="ECO:0000256" key="2">
    <source>
        <dbReference type="ARBA" id="ARBA00023239"/>
    </source>
</evidence>
<feature type="domain" description="DJ-1/PfpI" evidence="4">
    <location>
        <begin position="75"/>
        <end position="275"/>
    </location>
</feature>
<sequence>MIKKILLGIALCVVCVTGLGFWVVSLMLPDESVDLTKTTPADLAYLDRSITHNRGKILAVVTSTAVMGDSGKRTGYELTELSRAYYVFSANGFTVDIASPMGGEPPVVIDDEDMGPFDYAFLNDADAMEKVRNTTPVDRVNPDEYAGVYFVGGKGAMWDFPENTAIQRIVRQLYEDDKVVAAVCHGPAALVNVKLGNGQYLLEGKQVSGFTNEEELFLISEARTIFPFLLEDGMRSRGATVETAAPYLEQVSQDGDLLTGQNPWSVWALAESTIEQLGYEPITRKHTGDEYSTAILGTFEQHGYGKARAHLRSLMGTSDSPVNHSLIAMHAVVAGMKMEVIKTFQLLLLASAAK</sequence>
<dbReference type="InterPro" id="IPR029062">
    <property type="entry name" value="Class_I_gatase-like"/>
</dbReference>
<keyword evidence="2" id="KW-0456">Lyase</keyword>
<evidence type="ECO:0000313" key="6">
    <source>
        <dbReference type="Proteomes" id="UP001626537"/>
    </source>
</evidence>
<name>A0ABZ0I7U2_9GAMM</name>
<dbReference type="EMBL" id="CP136864">
    <property type="protein sequence ID" value="WOJ95117.1"/>
    <property type="molecule type" value="Genomic_DNA"/>
</dbReference>
<dbReference type="PANTHER" id="PTHR48094:SF11">
    <property type="entry name" value="GLUTATHIONE-INDEPENDENT GLYOXALASE HSP31-RELATED"/>
    <property type="match status" value="1"/>
</dbReference>
<dbReference type="Proteomes" id="UP001626537">
    <property type="component" value="Chromosome"/>
</dbReference>
<dbReference type="RefSeq" id="WP_407349750.1">
    <property type="nucleotide sequence ID" value="NZ_CP136864.1"/>
</dbReference>
<keyword evidence="1" id="KW-0346">Stress response</keyword>